<accession>A0A2W1B8H4</accession>
<dbReference type="Proteomes" id="UP000249218">
    <property type="component" value="Unassembled WGS sequence"/>
</dbReference>
<evidence type="ECO:0000313" key="2">
    <source>
        <dbReference type="EMBL" id="PZC71211.1"/>
    </source>
</evidence>
<protein>
    <submittedName>
        <fullName evidence="2">Uncharacterized protein</fullName>
    </submittedName>
</protein>
<dbReference type="AlphaFoldDB" id="A0A2W1B8H4"/>
<name>A0A2W1B8H4_HELAM</name>
<reference evidence="2 3" key="1">
    <citation type="journal article" date="2017" name="BMC Biol.">
        <title>Genomic innovations, transcriptional plasticity and gene loss underlying the evolution and divergence of two highly polyphagous and invasive Helicoverpa pest species.</title>
        <authorList>
            <person name="Pearce S.L."/>
            <person name="Clarke D.F."/>
            <person name="East P.D."/>
            <person name="Elfekih S."/>
            <person name="Gordon K.H."/>
            <person name="Jermiin L.S."/>
            <person name="McGaughran A."/>
            <person name="Oakeshott J.G."/>
            <person name="Papanikolaou A."/>
            <person name="Perera O.P."/>
            <person name="Rane R.V."/>
            <person name="Richards S."/>
            <person name="Tay W.T."/>
            <person name="Walsh T.K."/>
            <person name="Anderson A."/>
            <person name="Anderson C.J."/>
            <person name="Asgari S."/>
            <person name="Board P.G."/>
            <person name="Bretschneider A."/>
            <person name="Campbell P.M."/>
            <person name="Chertemps T."/>
            <person name="Christeller J.T."/>
            <person name="Coppin C.W."/>
            <person name="Downes S.J."/>
            <person name="Duan G."/>
            <person name="Farnsworth C.A."/>
            <person name="Good R.T."/>
            <person name="Han L.B."/>
            <person name="Han Y.C."/>
            <person name="Hatje K."/>
            <person name="Horne I."/>
            <person name="Huang Y.P."/>
            <person name="Hughes D.S."/>
            <person name="Jacquin-Joly E."/>
            <person name="James W."/>
            <person name="Jhangiani S."/>
            <person name="Kollmar M."/>
            <person name="Kuwar S.S."/>
            <person name="Li S."/>
            <person name="Liu N.Y."/>
            <person name="Maibeche M.T."/>
            <person name="Miller J.R."/>
            <person name="Montagne N."/>
            <person name="Perry T."/>
            <person name="Qu J."/>
            <person name="Song S.V."/>
            <person name="Sutton G.G."/>
            <person name="Vogel H."/>
            <person name="Walenz B.P."/>
            <person name="Xu W."/>
            <person name="Zhang H.J."/>
            <person name="Zou Z."/>
            <person name="Batterham P."/>
            <person name="Edwards O.R."/>
            <person name="Feyereisen R."/>
            <person name="Gibbs R.A."/>
            <person name="Heckel D.G."/>
            <person name="McGrath A."/>
            <person name="Robin C."/>
            <person name="Scherer S.E."/>
            <person name="Worley K.C."/>
            <person name="Wu Y.D."/>
        </authorList>
    </citation>
    <scope>NUCLEOTIDE SEQUENCE [LARGE SCALE GENOMIC DNA]</scope>
    <source>
        <strain evidence="2">Harm_GR_Male_#8</strain>
        <tissue evidence="2">Whole organism</tissue>
    </source>
</reference>
<feature type="region of interest" description="Disordered" evidence="1">
    <location>
        <begin position="1"/>
        <end position="39"/>
    </location>
</feature>
<organism evidence="2 3">
    <name type="scientific">Helicoverpa armigera</name>
    <name type="common">Cotton bollworm</name>
    <name type="synonym">Heliothis armigera</name>
    <dbReference type="NCBI Taxonomy" id="29058"/>
    <lineage>
        <taxon>Eukaryota</taxon>
        <taxon>Metazoa</taxon>
        <taxon>Ecdysozoa</taxon>
        <taxon>Arthropoda</taxon>
        <taxon>Hexapoda</taxon>
        <taxon>Insecta</taxon>
        <taxon>Pterygota</taxon>
        <taxon>Neoptera</taxon>
        <taxon>Endopterygota</taxon>
        <taxon>Lepidoptera</taxon>
        <taxon>Glossata</taxon>
        <taxon>Ditrysia</taxon>
        <taxon>Noctuoidea</taxon>
        <taxon>Noctuidae</taxon>
        <taxon>Heliothinae</taxon>
        <taxon>Helicoverpa</taxon>
    </lineage>
</organism>
<dbReference type="EMBL" id="KZ150359">
    <property type="protein sequence ID" value="PZC71211.1"/>
    <property type="molecule type" value="Genomic_DNA"/>
</dbReference>
<evidence type="ECO:0000313" key="3">
    <source>
        <dbReference type="Proteomes" id="UP000249218"/>
    </source>
</evidence>
<keyword evidence="3" id="KW-1185">Reference proteome</keyword>
<sequence length="160" mass="17647">MYTNQAPPPKEEPKPDPPKNTEAKAKVTPPRPEINPDLIHKHPFNKVGATKPLNLTSSVLTCYYSTFAGLNNLSEKAMDDNTRLKRPIGDLKILAKAKSFGSNVTPDWHENTLVLSNHVASTNLNKTSKEKATKEDQIFLTSSWPKLPKSTGLKATVQTS</sequence>
<evidence type="ECO:0000256" key="1">
    <source>
        <dbReference type="SAM" id="MobiDB-lite"/>
    </source>
</evidence>
<gene>
    <name evidence="2" type="primary">HaOG213923</name>
    <name evidence="2" type="ORF">B5X24_HaOG213923</name>
</gene>
<proteinExistence type="predicted"/>
<feature type="compositionally biased region" description="Basic and acidic residues" evidence="1">
    <location>
        <begin position="9"/>
        <end position="25"/>
    </location>
</feature>